<proteinExistence type="predicted"/>
<evidence type="ECO:0000259" key="1">
    <source>
        <dbReference type="Pfam" id="PF00501"/>
    </source>
</evidence>
<gene>
    <name evidence="2" type="ORF">GH808_11085</name>
</gene>
<accession>A0ABR6WXM1</accession>
<dbReference type="PANTHER" id="PTHR36932">
    <property type="entry name" value="CAPSULAR POLYSACCHARIDE BIOSYNTHESIS PROTEIN"/>
    <property type="match status" value="1"/>
</dbReference>
<feature type="domain" description="AMP-dependent synthetase/ligase" evidence="1">
    <location>
        <begin position="85"/>
        <end position="288"/>
    </location>
</feature>
<evidence type="ECO:0000313" key="3">
    <source>
        <dbReference type="Proteomes" id="UP000603234"/>
    </source>
</evidence>
<dbReference type="Proteomes" id="UP000603234">
    <property type="component" value="Unassembled WGS sequence"/>
</dbReference>
<dbReference type="EMBL" id="WJBC01000017">
    <property type="protein sequence ID" value="MBC3804974.1"/>
    <property type="molecule type" value="Genomic_DNA"/>
</dbReference>
<dbReference type="InterPro" id="IPR042099">
    <property type="entry name" value="ANL_N_sf"/>
</dbReference>
<sequence length="439" mass="50156">MKKTPLEDWIVNRTGIAAGNQAELEAYQLKKILETMDYARKNSAFYKNHLAVIGPGTINSLDDVKNIPFTTAEALQKAPYSFVCVPQQKIDRIVTLNTSGTNGERKRLFFTDQDLERTVDFFNYGMRSLTDRSDRVLVLLPGNTYGSIGDLLKKALARSGVPCTVFGLLTDLDEVEKTIEANQITCIVGIPIQVLYLSRMKSDVFKRRIRKLLLSTDYVPAAMVDELHLKFNCQVFTHYGMTEMGYGGGVECEAQNGYHLREADLYVEIVDPYSGAPVENGEYGEVVFTSLTREAMPLIRYRTGDIAAFSEKSCPCGTFLRTLKKVEGRFNNRIELDDDAFIELKRLDEMILRFEEIVDYQAVLDDDNRLNIEIALYNESHDAHIKEKLSTMIQEYIKNSFSITLEVNVSANQEKKPNQLKNSMFKRKIYDMRKERRNE</sequence>
<dbReference type="InterPro" id="IPR000873">
    <property type="entry name" value="AMP-dep_synth/lig_dom"/>
</dbReference>
<evidence type="ECO:0000313" key="2">
    <source>
        <dbReference type="EMBL" id="MBC3804974.1"/>
    </source>
</evidence>
<dbReference type="SUPFAM" id="SSF56801">
    <property type="entry name" value="Acetyl-CoA synthetase-like"/>
    <property type="match status" value="1"/>
</dbReference>
<reference evidence="2 3" key="1">
    <citation type="journal article" date="2020" name="mSystems">
        <title>Defining Genomic and Predicted Metabolic Features of the Acetobacterium Genus.</title>
        <authorList>
            <person name="Ross D.E."/>
            <person name="Marshall C.W."/>
            <person name="Gulliver D."/>
            <person name="May H.D."/>
            <person name="Norman R.S."/>
        </authorList>
    </citation>
    <scope>NUCLEOTIDE SEQUENCE [LARGE SCALE GENOMIC DNA]</scope>
    <source>
        <strain evidence="2 3">DSM 8238</strain>
    </source>
</reference>
<protein>
    <submittedName>
        <fullName evidence="2">AMP-binding protein</fullName>
    </submittedName>
</protein>
<dbReference type="InterPro" id="IPR053158">
    <property type="entry name" value="CapK_Type1_Caps_Biosynth"/>
</dbReference>
<dbReference type="Pfam" id="PF00501">
    <property type="entry name" value="AMP-binding"/>
    <property type="match status" value="1"/>
</dbReference>
<name>A0ABR6WXM1_9FIRM</name>
<dbReference type="RefSeq" id="WP_186842859.1">
    <property type="nucleotide sequence ID" value="NZ_WJBC01000017.1"/>
</dbReference>
<dbReference type="PANTHER" id="PTHR36932:SF1">
    <property type="entry name" value="CAPSULAR POLYSACCHARIDE BIOSYNTHESIS PROTEIN"/>
    <property type="match status" value="1"/>
</dbReference>
<keyword evidence="3" id="KW-1185">Reference proteome</keyword>
<organism evidence="2 3">
    <name type="scientific">Acetobacterium fimetarium</name>
    <dbReference type="NCBI Taxonomy" id="52691"/>
    <lineage>
        <taxon>Bacteria</taxon>
        <taxon>Bacillati</taxon>
        <taxon>Bacillota</taxon>
        <taxon>Clostridia</taxon>
        <taxon>Eubacteriales</taxon>
        <taxon>Eubacteriaceae</taxon>
        <taxon>Acetobacterium</taxon>
    </lineage>
</organism>
<dbReference type="NCBIfam" id="NF045666">
    <property type="entry name" value="DVU1553_fam_AMP"/>
    <property type="match status" value="1"/>
</dbReference>
<dbReference type="Gene3D" id="3.40.50.12780">
    <property type="entry name" value="N-terminal domain of ligase-like"/>
    <property type="match status" value="1"/>
</dbReference>
<comment type="caution">
    <text evidence="2">The sequence shown here is derived from an EMBL/GenBank/DDBJ whole genome shotgun (WGS) entry which is preliminary data.</text>
</comment>